<feature type="compositionally biased region" description="Basic and acidic residues" evidence="1">
    <location>
        <begin position="32"/>
        <end position="48"/>
    </location>
</feature>
<sequence length="77" mass="9059">MEKKTYRLLKKATGKLFKPSSYKNVLAQTSPKQRESSYEKEARDIRPVMHPKVRLETDYDRTNSNVSKNRTHYLPSS</sequence>
<organism evidence="2 3">
    <name type="scientific">Candidatus Kerfeldbacteria bacterium RIFCSPHIGHO2_02_FULL_42_14</name>
    <dbReference type="NCBI Taxonomy" id="1798540"/>
    <lineage>
        <taxon>Bacteria</taxon>
        <taxon>Candidatus Kerfeldiibacteriota</taxon>
    </lineage>
</organism>
<gene>
    <name evidence="2" type="ORF">A3B74_03635</name>
</gene>
<protein>
    <submittedName>
        <fullName evidence="2">Uncharacterized protein</fullName>
    </submittedName>
</protein>
<dbReference type="Proteomes" id="UP000177165">
    <property type="component" value="Unassembled WGS sequence"/>
</dbReference>
<dbReference type="STRING" id="1798540.A3B74_03635"/>
<dbReference type="EMBL" id="MHKB01000011">
    <property type="protein sequence ID" value="OGY78956.1"/>
    <property type="molecule type" value="Genomic_DNA"/>
</dbReference>
<evidence type="ECO:0000256" key="1">
    <source>
        <dbReference type="SAM" id="MobiDB-lite"/>
    </source>
</evidence>
<comment type="caution">
    <text evidence="2">The sequence shown here is derived from an EMBL/GenBank/DDBJ whole genome shotgun (WGS) entry which is preliminary data.</text>
</comment>
<evidence type="ECO:0000313" key="2">
    <source>
        <dbReference type="EMBL" id="OGY78956.1"/>
    </source>
</evidence>
<dbReference type="AlphaFoldDB" id="A0A1G2AR24"/>
<accession>A0A1G2AR24</accession>
<proteinExistence type="predicted"/>
<evidence type="ECO:0000313" key="3">
    <source>
        <dbReference type="Proteomes" id="UP000177165"/>
    </source>
</evidence>
<reference evidence="2 3" key="1">
    <citation type="journal article" date="2016" name="Nat. Commun.">
        <title>Thousands of microbial genomes shed light on interconnected biogeochemical processes in an aquifer system.</title>
        <authorList>
            <person name="Anantharaman K."/>
            <person name="Brown C.T."/>
            <person name="Hug L.A."/>
            <person name="Sharon I."/>
            <person name="Castelle C.J."/>
            <person name="Probst A.J."/>
            <person name="Thomas B.C."/>
            <person name="Singh A."/>
            <person name="Wilkins M.J."/>
            <person name="Karaoz U."/>
            <person name="Brodie E.L."/>
            <person name="Williams K.H."/>
            <person name="Hubbard S.S."/>
            <person name="Banfield J.F."/>
        </authorList>
    </citation>
    <scope>NUCLEOTIDE SEQUENCE [LARGE SCALE GENOMIC DNA]</scope>
</reference>
<name>A0A1G2AR24_9BACT</name>
<feature type="region of interest" description="Disordered" evidence="1">
    <location>
        <begin position="26"/>
        <end position="48"/>
    </location>
</feature>